<dbReference type="InterPro" id="IPR016181">
    <property type="entry name" value="Acyl_CoA_acyltransferase"/>
</dbReference>
<dbReference type="GO" id="GO:0016747">
    <property type="term" value="F:acyltransferase activity, transferring groups other than amino-acyl groups"/>
    <property type="evidence" value="ECO:0007669"/>
    <property type="project" value="InterPro"/>
</dbReference>
<evidence type="ECO:0000313" key="2">
    <source>
        <dbReference type="EMBL" id="RJF73300.1"/>
    </source>
</evidence>
<dbReference type="CDD" id="cd04301">
    <property type="entry name" value="NAT_SF"/>
    <property type="match status" value="1"/>
</dbReference>
<dbReference type="Proteomes" id="UP000286287">
    <property type="component" value="Unassembled WGS sequence"/>
</dbReference>
<name>A0A418VBA6_9DEIO</name>
<dbReference type="InterPro" id="IPR050276">
    <property type="entry name" value="MshD_Acetyltransferase"/>
</dbReference>
<dbReference type="PANTHER" id="PTHR43617">
    <property type="entry name" value="L-AMINO ACID N-ACETYLTRANSFERASE"/>
    <property type="match status" value="1"/>
</dbReference>
<dbReference type="PANTHER" id="PTHR43617:SF2">
    <property type="entry name" value="UPF0039 PROTEIN SLL0451"/>
    <property type="match status" value="1"/>
</dbReference>
<dbReference type="SUPFAM" id="SSF55729">
    <property type="entry name" value="Acyl-CoA N-acyltransferases (Nat)"/>
    <property type="match status" value="1"/>
</dbReference>
<keyword evidence="3" id="KW-1185">Reference proteome</keyword>
<dbReference type="EMBL" id="QYUJ01000014">
    <property type="protein sequence ID" value="RJF73300.1"/>
    <property type="molecule type" value="Genomic_DNA"/>
</dbReference>
<organism evidence="2 3">
    <name type="scientific">Deinococcus cavernae</name>
    <dbReference type="NCBI Taxonomy" id="2320857"/>
    <lineage>
        <taxon>Bacteria</taxon>
        <taxon>Thermotogati</taxon>
        <taxon>Deinococcota</taxon>
        <taxon>Deinococci</taxon>
        <taxon>Deinococcales</taxon>
        <taxon>Deinococcaceae</taxon>
        <taxon>Deinococcus</taxon>
    </lineage>
</organism>
<protein>
    <submittedName>
        <fullName evidence="2">GNAT family N-acetyltransferase</fullName>
    </submittedName>
</protein>
<sequence length="158" mass="17139">MQSPTRSGPPIAVEAVISENWRAVAALQVRPEQQESVNPPVFNLALYQYSPAGWSPLAVRSGDQVVGFLMWAVDPQDASCWLGGIMVDAAFQGQGYGKQAALAAVAALETQHGDRRFTLSYHPGNTVARHLYLGLGFEETGELEDEEVVARLIFPSEP</sequence>
<gene>
    <name evidence="2" type="ORF">D3875_18820</name>
</gene>
<evidence type="ECO:0000259" key="1">
    <source>
        <dbReference type="PROSITE" id="PS51186"/>
    </source>
</evidence>
<accession>A0A418VBA6</accession>
<reference evidence="2 3" key="1">
    <citation type="submission" date="2018-09" db="EMBL/GenBank/DDBJ databases">
        <authorList>
            <person name="Zhu H."/>
        </authorList>
    </citation>
    <scope>NUCLEOTIDE SEQUENCE [LARGE SCALE GENOMIC DNA]</scope>
    <source>
        <strain evidence="2 3">K2S05-167</strain>
    </source>
</reference>
<dbReference type="Pfam" id="PF00583">
    <property type="entry name" value="Acetyltransf_1"/>
    <property type="match status" value="1"/>
</dbReference>
<keyword evidence="2" id="KW-0808">Transferase</keyword>
<evidence type="ECO:0000313" key="3">
    <source>
        <dbReference type="Proteomes" id="UP000286287"/>
    </source>
</evidence>
<dbReference type="InterPro" id="IPR000182">
    <property type="entry name" value="GNAT_dom"/>
</dbReference>
<comment type="caution">
    <text evidence="2">The sequence shown here is derived from an EMBL/GenBank/DDBJ whole genome shotgun (WGS) entry which is preliminary data.</text>
</comment>
<feature type="domain" description="N-acetyltransferase" evidence="1">
    <location>
        <begin position="11"/>
        <end position="155"/>
    </location>
</feature>
<dbReference type="PROSITE" id="PS51186">
    <property type="entry name" value="GNAT"/>
    <property type="match status" value="1"/>
</dbReference>
<dbReference type="OrthoDB" id="9127144at2"/>
<dbReference type="AlphaFoldDB" id="A0A418VBA6"/>
<dbReference type="Gene3D" id="3.40.630.30">
    <property type="match status" value="1"/>
</dbReference>
<proteinExistence type="predicted"/>